<dbReference type="PROSITE" id="PS01117">
    <property type="entry name" value="HTH_MARR_1"/>
    <property type="match status" value="1"/>
</dbReference>
<sequence>MDKKLLFGFMTSQMVRLHKFILAEKLDKFGITYGQIGFIMQAVRHPGRTQDELSMVLSVDKGAAARAIAKLEKAGFLYRKENIENRRQKLVYATDLGESVKKDLRTALNSSNEDMLSGLDNDEQRQLFELMTKVIDTSREKLGMPEVWDLL</sequence>
<dbReference type="InterPro" id="IPR023187">
    <property type="entry name" value="Tscrpt_reg_MarR-type_CS"/>
</dbReference>
<protein>
    <submittedName>
        <fullName evidence="5">Transcriptional regulator, MarR family</fullName>
    </submittedName>
</protein>
<reference evidence="5 6" key="1">
    <citation type="submission" date="2012-10" db="EMBL/GenBank/DDBJ databases">
        <authorList>
            <person name="Genoscope - CEA"/>
        </authorList>
    </citation>
    <scope>NUCLEOTIDE SEQUENCE [LARGE SCALE GENOMIC DNA]</scope>
    <source>
        <strain evidence="6">AM13 / DSM 14728</strain>
    </source>
</reference>
<dbReference type="HOGENOM" id="CLU_083287_18_0_7"/>
<evidence type="ECO:0000256" key="3">
    <source>
        <dbReference type="ARBA" id="ARBA00023163"/>
    </source>
</evidence>
<evidence type="ECO:0000313" key="5">
    <source>
        <dbReference type="EMBL" id="CCO23118.1"/>
    </source>
</evidence>
<evidence type="ECO:0000313" key="6">
    <source>
        <dbReference type="Proteomes" id="UP000010808"/>
    </source>
</evidence>
<keyword evidence="2" id="KW-0238">DNA-binding</keyword>
<gene>
    <name evidence="5" type="ORF">DESAM_20831</name>
</gene>
<dbReference type="Pfam" id="PF01047">
    <property type="entry name" value="MarR"/>
    <property type="match status" value="1"/>
</dbReference>
<dbReference type="SMART" id="SM00347">
    <property type="entry name" value="HTH_MARR"/>
    <property type="match status" value="1"/>
</dbReference>
<keyword evidence="3" id="KW-0804">Transcription</keyword>
<dbReference type="GO" id="GO:0003700">
    <property type="term" value="F:DNA-binding transcription factor activity"/>
    <property type="evidence" value="ECO:0007669"/>
    <property type="project" value="InterPro"/>
</dbReference>
<dbReference type="SUPFAM" id="SSF46785">
    <property type="entry name" value="Winged helix' DNA-binding domain"/>
    <property type="match status" value="1"/>
</dbReference>
<dbReference type="PRINTS" id="PR00598">
    <property type="entry name" value="HTHMARR"/>
</dbReference>
<dbReference type="EMBL" id="FO203522">
    <property type="protein sequence ID" value="CCO23118.1"/>
    <property type="molecule type" value="Genomic_DNA"/>
</dbReference>
<dbReference type="Proteomes" id="UP000010808">
    <property type="component" value="Chromosome"/>
</dbReference>
<dbReference type="Gene3D" id="1.10.10.10">
    <property type="entry name" value="Winged helix-like DNA-binding domain superfamily/Winged helix DNA-binding domain"/>
    <property type="match status" value="1"/>
</dbReference>
<dbReference type="InterPro" id="IPR036390">
    <property type="entry name" value="WH_DNA-bd_sf"/>
</dbReference>
<name>L0R8M5_9BACT</name>
<dbReference type="PANTHER" id="PTHR42756:SF1">
    <property type="entry name" value="TRANSCRIPTIONAL REPRESSOR OF EMRAB OPERON"/>
    <property type="match status" value="1"/>
</dbReference>
<evidence type="ECO:0000259" key="4">
    <source>
        <dbReference type="PROSITE" id="PS50995"/>
    </source>
</evidence>
<dbReference type="eggNOG" id="COG1846">
    <property type="taxonomic scope" value="Bacteria"/>
</dbReference>
<keyword evidence="1" id="KW-0805">Transcription regulation</keyword>
<feature type="domain" description="HTH marR-type" evidence="4">
    <location>
        <begin position="1"/>
        <end position="136"/>
    </location>
</feature>
<keyword evidence="6" id="KW-1185">Reference proteome</keyword>
<dbReference type="GO" id="GO:0003677">
    <property type="term" value="F:DNA binding"/>
    <property type="evidence" value="ECO:0007669"/>
    <property type="project" value="UniProtKB-KW"/>
</dbReference>
<dbReference type="InterPro" id="IPR036388">
    <property type="entry name" value="WH-like_DNA-bd_sf"/>
</dbReference>
<dbReference type="PANTHER" id="PTHR42756">
    <property type="entry name" value="TRANSCRIPTIONAL REGULATOR, MARR"/>
    <property type="match status" value="1"/>
</dbReference>
<proteinExistence type="predicted"/>
<evidence type="ECO:0000256" key="1">
    <source>
        <dbReference type="ARBA" id="ARBA00023015"/>
    </source>
</evidence>
<accession>L0R8M5</accession>
<dbReference type="PATRIC" id="fig|1121451.3.peg.1096"/>
<organism evidence="5 6">
    <name type="scientific">Maridesulfovibrio hydrothermalis AM13 = DSM 14728</name>
    <dbReference type="NCBI Taxonomy" id="1121451"/>
    <lineage>
        <taxon>Bacteria</taxon>
        <taxon>Pseudomonadati</taxon>
        <taxon>Thermodesulfobacteriota</taxon>
        <taxon>Desulfovibrionia</taxon>
        <taxon>Desulfovibrionales</taxon>
        <taxon>Desulfovibrionaceae</taxon>
        <taxon>Maridesulfovibrio</taxon>
    </lineage>
</organism>
<dbReference type="STRING" id="1121451.DESAM_20831"/>
<evidence type="ECO:0000256" key="2">
    <source>
        <dbReference type="ARBA" id="ARBA00023125"/>
    </source>
</evidence>
<dbReference type="KEGG" id="dhy:DESAM_20831"/>
<dbReference type="AlphaFoldDB" id="L0R8M5"/>
<dbReference type="InterPro" id="IPR000835">
    <property type="entry name" value="HTH_MarR-typ"/>
</dbReference>
<dbReference type="RefSeq" id="WP_015335723.1">
    <property type="nucleotide sequence ID" value="NC_020055.1"/>
</dbReference>
<dbReference type="PROSITE" id="PS50995">
    <property type="entry name" value="HTH_MARR_2"/>
    <property type="match status" value="1"/>
</dbReference>